<dbReference type="AlphaFoldDB" id="A0A9P6LBR1"/>
<gene>
    <name evidence="3" type="ORF">BJ322DRAFT_419122</name>
</gene>
<protein>
    <submittedName>
        <fullName evidence="3">Uncharacterized protein</fullName>
    </submittedName>
</protein>
<evidence type="ECO:0000313" key="3">
    <source>
        <dbReference type="EMBL" id="KAF9790972.1"/>
    </source>
</evidence>
<feature type="transmembrane region" description="Helical" evidence="1">
    <location>
        <begin position="232"/>
        <end position="252"/>
    </location>
</feature>
<evidence type="ECO:0000313" key="4">
    <source>
        <dbReference type="Proteomes" id="UP000736335"/>
    </source>
</evidence>
<sequence>MGNRLCTRLARVPLISVLALMVCFDGVNAVNLQKCGARLQAAQGGALNTTSNTSPAPVLRLSYEECIVKCGGGVGDVSWQAFSQSFGTWFLPWIALAFQIPFGAEYPLEDVLNFFMTIGSPALAAYSLQITNLNAGWLSKAFVDLKYPNSGAISAVISAFQHVPIHISSAGGLLPSLIVLPQNDAYWKLLLNGVKKTRRWSIPLVAGFVWVVVATLLTIIDSFYSPPTDDVGYSIVATWTYLLPIILGWLYVGSQPEPNHLRECLESANGIAWVATDQKYRPVRAKDIAGRHTQAIELMKAANVDRARMDELKTIPVFNYARTFIWSLHAQLILSYARNAADKVEWRIPVDNHGPGRGAEWVKGDSGDVEAENRLGSEEQVIRYCTETFTPFEKVFGVPSPIISPSPVSYGGHTPNLPVALLPFYNPGHDSRGQSRWAVGIWGRVALAVLFALGLQWGTVGSAIAIHYWKSPVGLGCRSLSFLLYGVVATASMFFCLASSVLAHISRPLHGPVHQTSLRQMYLDGGAVLCGYLGKTLAFASGIGIMIICSFQSSGVYDNCYCASTTFDRGVHDVVLLAINYTIGPGTIRAWIGGLVFAFSTAVLFGFSLYLGTPPRR</sequence>
<evidence type="ECO:0000256" key="1">
    <source>
        <dbReference type="SAM" id="Phobius"/>
    </source>
</evidence>
<dbReference type="Proteomes" id="UP000736335">
    <property type="component" value="Unassembled WGS sequence"/>
</dbReference>
<dbReference type="EMBL" id="WIUZ02000002">
    <property type="protein sequence ID" value="KAF9790972.1"/>
    <property type="molecule type" value="Genomic_DNA"/>
</dbReference>
<proteinExistence type="predicted"/>
<keyword evidence="1" id="KW-0812">Transmembrane</keyword>
<reference evidence="3" key="2">
    <citation type="submission" date="2020-11" db="EMBL/GenBank/DDBJ databases">
        <authorList>
            <consortium name="DOE Joint Genome Institute"/>
            <person name="Kuo A."/>
            <person name="Miyauchi S."/>
            <person name="Kiss E."/>
            <person name="Drula E."/>
            <person name="Kohler A."/>
            <person name="Sanchez-Garcia M."/>
            <person name="Andreopoulos B."/>
            <person name="Barry K.W."/>
            <person name="Bonito G."/>
            <person name="Buee M."/>
            <person name="Carver A."/>
            <person name="Chen C."/>
            <person name="Cichocki N."/>
            <person name="Clum A."/>
            <person name="Culley D."/>
            <person name="Crous P.W."/>
            <person name="Fauchery L."/>
            <person name="Girlanda M."/>
            <person name="Hayes R."/>
            <person name="Keri Z."/>
            <person name="Labutti K."/>
            <person name="Lipzen A."/>
            <person name="Lombard V."/>
            <person name="Magnuson J."/>
            <person name="Maillard F."/>
            <person name="Morin E."/>
            <person name="Murat C."/>
            <person name="Nolan M."/>
            <person name="Ohm R."/>
            <person name="Pangilinan J."/>
            <person name="Pereira M."/>
            <person name="Perotto S."/>
            <person name="Peter M."/>
            <person name="Riley R."/>
            <person name="Sitrit Y."/>
            <person name="Stielow B."/>
            <person name="Szollosi G."/>
            <person name="Zifcakova L."/>
            <person name="Stursova M."/>
            <person name="Spatafora J.W."/>
            <person name="Tedersoo L."/>
            <person name="Vaario L.-M."/>
            <person name="Yamada A."/>
            <person name="Yan M."/>
            <person name="Wang P."/>
            <person name="Xu J."/>
            <person name="Bruns T."/>
            <person name="Baldrian P."/>
            <person name="Vilgalys R."/>
            <person name="Henrissat B."/>
            <person name="Grigoriev I.V."/>
            <person name="Hibbett D."/>
            <person name="Nagy L.G."/>
            <person name="Martin F.M."/>
        </authorList>
    </citation>
    <scope>NUCLEOTIDE SEQUENCE</scope>
    <source>
        <strain evidence="3">UH-Tt-Lm1</strain>
    </source>
</reference>
<reference evidence="3" key="1">
    <citation type="journal article" date="2020" name="Nat. Commun.">
        <title>Large-scale genome sequencing of mycorrhizal fungi provides insights into the early evolution of symbiotic traits.</title>
        <authorList>
            <person name="Miyauchi S."/>
            <person name="Kiss E."/>
            <person name="Kuo A."/>
            <person name="Drula E."/>
            <person name="Kohler A."/>
            <person name="Sanchez-Garcia M."/>
            <person name="Morin E."/>
            <person name="Andreopoulos B."/>
            <person name="Barry K.W."/>
            <person name="Bonito G."/>
            <person name="Buee M."/>
            <person name="Carver A."/>
            <person name="Chen C."/>
            <person name="Cichocki N."/>
            <person name="Clum A."/>
            <person name="Culley D."/>
            <person name="Crous P.W."/>
            <person name="Fauchery L."/>
            <person name="Girlanda M."/>
            <person name="Hayes R.D."/>
            <person name="Keri Z."/>
            <person name="LaButti K."/>
            <person name="Lipzen A."/>
            <person name="Lombard V."/>
            <person name="Magnuson J."/>
            <person name="Maillard F."/>
            <person name="Murat C."/>
            <person name="Nolan M."/>
            <person name="Ohm R.A."/>
            <person name="Pangilinan J."/>
            <person name="Pereira M.F."/>
            <person name="Perotto S."/>
            <person name="Peter M."/>
            <person name="Pfister S."/>
            <person name="Riley R."/>
            <person name="Sitrit Y."/>
            <person name="Stielow J.B."/>
            <person name="Szollosi G."/>
            <person name="Zifcakova L."/>
            <person name="Stursova M."/>
            <person name="Spatafora J.W."/>
            <person name="Tedersoo L."/>
            <person name="Vaario L.M."/>
            <person name="Yamada A."/>
            <person name="Yan M."/>
            <person name="Wang P."/>
            <person name="Xu J."/>
            <person name="Bruns T."/>
            <person name="Baldrian P."/>
            <person name="Vilgalys R."/>
            <person name="Dunand C."/>
            <person name="Henrissat B."/>
            <person name="Grigoriev I.V."/>
            <person name="Hibbett D."/>
            <person name="Nagy L.G."/>
            <person name="Martin F.M."/>
        </authorList>
    </citation>
    <scope>NUCLEOTIDE SEQUENCE</scope>
    <source>
        <strain evidence="3">UH-Tt-Lm1</strain>
    </source>
</reference>
<feature type="transmembrane region" description="Helical" evidence="1">
    <location>
        <begin position="526"/>
        <end position="548"/>
    </location>
</feature>
<organism evidence="3 4">
    <name type="scientific">Thelephora terrestris</name>
    <dbReference type="NCBI Taxonomy" id="56493"/>
    <lineage>
        <taxon>Eukaryota</taxon>
        <taxon>Fungi</taxon>
        <taxon>Dikarya</taxon>
        <taxon>Basidiomycota</taxon>
        <taxon>Agaricomycotina</taxon>
        <taxon>Agaricomycetes</taxon>
        <taxon>Thelephorales</taxon>
        <taxon>Thelephoraceae</taxon>
        <taxon>Thelephora</taxon>
    </lineage>
</organism>
<keyword evidence="2" id="KW-0732">Signal</keyword>
<name>A0A9P6LBR1_9AGAM</name>
<feature type="transmembrane region" description="Helical" evidence="1">
    <location>
        <begin position="482"/>
        <end position="505"/>
    </location>
</feature>
<accession>A0A9P6LBR1</accession>
<comment type="caution">
    <text evidence="3">The sequence shown here is derived from an EMBL/GenBank/DDBJ whole genome shotgun (WGS) entry which is preliminary data.</text>
</comment>
<feature type="signal peptide" evidence="2">
    <location>
        <begin position="1"/>
        <end position="29"/>
    </location>
</feature>
<feature type="transmembrane region" description="Helical" evidence="1">
    <location>
        <begin position="590"/>
        <end position="611"/>
    </location>
</feature>
<feature type="transmembrane region" description="Helical" evidence="1">
    <location>
        <begin position="445"/>
        <end position="470"/>
    </location>
</feature>
<feature type="transmembrane region" description="Helical" evidence="1">
    <location>
        <begin position="200"/>
        <end position="220"/>
    </location>
</feature>
<keyword evidence="1" id="KW-0472">Membrane</keyword>
<keyword evidence="4" id="KW-1185">Reference proteome</keyword>
<keyword evidence="1" id="KW-1133">Transmembrane helix</keyword>
<evidence type="ECO:0000256" key="2">
    <source>
        <dbReference type="SAM" id="SignalP"/>
    </source>
</evidence>
<feature type="chain" id="PRO_5040183216" evidence="2">
    <location>
        <begin position="30"/>
        <end position="617"/>
    </location>
</feature>
<dbReference type="OrthoDB" id="5392263at2759"/>